<sequence>MKKKPHFNQGVNSGYDLVFRSVRGLHCTRLVPSTRASSDGVDDSDSGEWIHLKRGVDREGCGPIGLRRHRIMLCSGVRLPSGESGGARHRSWSQDRPGMCPRSLYPILTSDIGVRLFGNRVLI</sequence>
<organism evidence="1 2">
    <name type="scientific">Catharanthus roseus</name>
    <name type="common">Madagascar periwinkle</name>
    <name type="synonym">Vinca rosea</name>
    <dbReference type="NCBI Taxonomy" id="4058"/>
    <lineage>
        <taxon>Eukaryota</taxon>
        <taxon>Viridiplantae</taxon>
        <taxon>Streptophyta</taxon>
        <taxon>Embryophyta</taxon>
        <taxon>Tracheophyta</taxon>
        <taxon>Spermatophyta</taxon>
        <taxon>Magnoliopsida</taxon>
        <taxon>eudicotyledons</taxon>
        <taxon>Gunneridae</taxon>
        <taxon>Pentapetalae</taxon>
        <taxon>asterids</taxon>
        <taxon>lamiids</taxon>
        <taxon>Gentianales</taxon>
        <taxon>Apocynaceae</taxon>
        <taxon>Rauvolfioideae</taxon>
        <taxon>Vinceae</taxon>
        <taxon>Catharanthinae</taxon>
        <taxon>Catharanthus</taxon>
    </lineage>
</organism>
<gene>
    <name evidence="1" type="ORF">M9H77_02208</name>
</gene>
<protein>
    <submittedName>
        <fullName evidence="1">Uncharacterized protein</fullName>
    </submittedName>
</protein>
<dbReference type="Proteomes" id="UP001060085">
    <property type="component" value="Linkage Group LG01"/>
</dbReference>
<comment type="caution">
    <text evidence="1">The sequence shown here is derived from an EMBL/GenBank/DDBJ whole genome shotgun (WGS) entry which is preliminary data.</text>
</comment>
<dbReference type="EMBL" id="CM044701">
    <property type="protein sequence ID" value="KAI5680981.1"/>
    <property type="molecule type" value="Genomic_DNA"/>
</dbReference>
<evidence type="ECO:0000313" key="2">
    <source>
        <dbReference type="Proteomes" id="UP001060085"/>
    </source>
</evidence>
<evidence type="ECO:0000313" key="1">
    <source>
        <dbReference type="EMBL" id="KAI5680981.1"/>
    </source>
</evidence>
<accession>A0ACC0C898</accession>
<keyword evidence="2" id="KW-1185">Reference proteome</keyword>
<name>A0ACC0C898_CATRO</name>
<proteinExistence type="predicted"/>
<reference evidence="2" key="1">
    <citation type="journal article" date="2023" name="Nat. Plants">
        <title>Single-cell RNA sequencing provides a high-resolution roadmap for understanding the multicellular compartmentation of specialized metabolism.</title>
        <authorList>
            <person name="Sun S."/>
            <person name="Shen X."/>
            <person name="Li Y."/>
            <person name="Li Y."/>
            <person name="Wang S."/>
            <person name="Li R."/>
            <person name="Zhang H."/>
            <person name="Shen G."/>
            <person name="Guo B."/>
            <person name="Wei J."/>
            <person name="Xu J."/>
            <person name="St-Pierre B."/>
            <person name="Chen S."/>
            <person name="Sun C."/>
        </authorList>
    </citation>
    <scope>NUCLEOTIDE SEQUENCE [LARGE SCALE GENOMIC DNA]</scope>
</reference>